<comment type="caution">
    <text evidence="1">The sequence shown here is derived from an EMBL/GenBank/DDBJ whole genome shotgun (WGS) entry which is preliminary data.</text>
</comment>
<gene>
    <name evidence="1" type="ORF">ANN_05040</name>
</gene>
<evidence type="ECO:0000313" key="1">
    <source>
        <dbReference type="EMBL" id="KAJ4443372.1"/>
    </source>
</evidence>
<evidence type="ECO:0000313" key="2">
    <source>
        <dbReference type="Proteomes" id="UP001148838"/>
    </source>
</evidence>
<sequence length="179" mass="21272">MTLQGARIFIARLEIFESIFTYCNSVAHKYEINCKYFNYCSLFTRRQDLDYLFFVKSLRVILIVNHSNNTRNIQKKWNIHFTISQNGDFGLTSFRASEVSVMNYAVLLVSYEYAIIKVYDNSNRLELNGLHQLLVYADDVNMLEENPQTIRKIQEFYLKQVKKWIGNKSRKDKVYDYVS</sequence>
<organism evidence="1 2">
    <name type="scientific">Periplaneta americana</name>
    <name type="common">American cockroach</name>
    <name type="synonym">Blatta americana</name>
    <dbReference type="NCBI Taxonomy" id="6978"/>
    <lineage>
        <taxon>Eukaryota</taxon>
        <taxon>Metazoa</taxon>
        <taxon>Ecdysozoa</taxon>
        <taxon>Arthropoda</taxon>
        <taxon>Hexapoda</taxon>
        <taxon>Insecta</taxon>
        <taxon>Pterygota</taxon>
        <taxon>Neoptera</taxon>
        <taxon>Polyneoptera</taxon>
        <taxon>Dictyoptera</taxon>
        <taxon>Blattodea</taxon>
        <taxon>Blattoidea</taxon>
        <taxon>Blattidae</taxon>
        <taxon>Blattinae</taxon>
        <taxon>Periplaneta</taxon>
    </lineage>
</organism>
<proteinExistence type="predicted"/>
<name>A0ABQ8TC46_PERAM</name>
<keyword evidence="2" id="KW-1185">Reference proteome</keyword>
<evidence type="ECO:0008006" key="3">
    <source>
        <dbReference type="Google" id="ProtNLM"/>
    </source>
</evidence>
<accession>A0ABQ8TC46</accession>
<protein>
    <recommendedName>
        <fullName evidence="3">Reverse transcriptase domain-containing protein</fullName>
    </recommendedName>
</protein>
<dbReference type="EMBL" id="JAJSOF020000013">
    <property type="protein sequence ID" value="KAJ4443372.1"/>
    <property type="molecule type" value="Genomic_DNA"/>
</dbReference>
<dbReference type="Proteomes" id="UP001148838">
    <property type="component" value="Unassembled WGS sequence"/>
</dbReference>
<reference evidence="1 2" key="1">
    <citation type="journal article" date="2022" name="Allergy">
        <title>Genome assembly and annotation of Periplaneta americana reveal a comprehensive cockroach allergen profile.</title>
        <authorList>
            <person name="Wang L."/>
            <person name="Xiong Q."/>
            <person name="Saelim N."/>
            <person name="Wang L."/>
            <person name="Nong W."/>
            <person name="Wan A.T."/>
            <person name="Shi M."/>
            <person name="Liu X."/>
            <person name="Cao Q."/>
            <person name="Hui J.H.L."/>
            <person name="Sookrung N."/>
            <person name="Leung T.F."/>
            <person name="Tungtrongchitr A."/>
            <person name="Tsui S.K.W."/>
        </authorList>
    </citation>
    <scope>NUCLEOTIDE SEQUENCE [LARGE SCALE GENOMIC DNA]</scope>
    <source>
        <strain evidence="1">PWHHKU_190912</strain>
    </source>
</reference>